<gene>
    <name evidence="18" type="primary">LOC105895702</name>
</gene>
<dbReference type="FunFam" id="1.20.920.20:FF:000006">
    <property type="entry name" value="Dynein, axonemal, heavy chain 6"/>
    <property type="match status" value="1"/>
</dbReference>
<evidence type="ECO:0000259" key="16">
    <source>
        <dbReference type="SMART" id="SM00382"/>
    </source>
</evidence>
<evidence type="ECO:0000256" key="15">
    <source>
        <dbReference type="SAM" id="MobiDB-lite"/>
    </source>
</evidence>
<comment type="subcellular location">
    <subcellularLocation>
        <location evidence="1">Cytoplasm</location>
        <location evidence="1">Cytoskeleton</location>
        <location evidence="1">Cilium axoneme</location>
    </subcellularLocation>
</comment>
<organism evidence="17 18">
    <name type="scientific">Clupea harengus</name>
    <name type="common">Atlantic herring</name>
    <dbReference type="NCBI Taxonomy" id="7950"/>
    <lineage>
        <taxon>Eukaryota</taxon>
        <taxon>Metazoa</taxon>
        <taxon>Chordata</taxon>
        <taxon>Craniata</taxon>
        <taxon>Vertebrata</taxon>
        <taxon>Euteleostomi</taxon>
        <taxon>Actinopterygii</taxon>
        <taxon>Neopterygii</taxon>
        <taxon>Teleostei</taxon>
        <taxon>Clupei</taxon>
        <taxon>Clupeiformes</taxon>
        <taxon>Clupeoidei</taxon>
        <taxon>Clupeidae</taxon>
        <taxon>Clupea</taxon>
    </lineage>
</organism>
<keyword evidence="9 14" id="KW-0175">Coiled coil</keyword>
<feature type="compositionally biased region" description="Basic and acidic residues" evidence="15">
    <location>
        <begin position="73"/>
        <end position="85"/>
    </location>
</feature>
<evidence type="ECO:0000313" key="18">
    <source>
        <dbReference type="RefSeq" id="XP_042565612.1"/>
    </source>
</evidence>
<feature type="domain" description="AAA+ ATPase" evidence="16">
    <location>
        <begin position="2257"/>
        <end position="2478"/>
    </location>
</feature>
<dbReference type="InterPro" id="IPR035706">
    <property type="entry name" value="AAA_9"/>
</dbReference>
<feature type="compositionally biased region" description="Basic and acidic residues" evidence="15">
    <location>
        <begin position="47"/>
        <end position="61"/>
    </location>
</feature>
<proteinExistence type="inferred from homology"/>
<dbReference type="FunFam" id="3.40.50.300:FF:000063">
    <property type="entry name" value="dynein heavy chain 6, axonemal"/>
    <property type="match status" value="1"/>
</dbReference>
<evidence type="ECO:0000256" key="13">
    <source>
        <dbReference type="ARBA" id="ARBA00023273"/>
    </source>
</evidence>
<dbReference type="InterPro" id="IPR035699">
    <property type="entry name" value="AAA_6"/>
</dbReference>
<evidence type="ECO:0000256" key="1">
    <source>
        <dbReference type="ARBA" id="ARBA00004430"/>
    </source>
</evidence>
<dbReference type="SMART" id="SM00382">
    <property type="entry name" value="AAA"/>
    <property type="match status" value="3"/>
</dbReference>
<dbReference type="PROSITE" id="PS00675">
    <property type="entry name" value="SIGMA54_INTERACT_1"/>
    <property type="match status" value="1"/>
</dbReference>
<dbReference type="InterPro" id="IPR025662">
    <property type="entry name" value="Sigma_54_int_dom_ATP-bd_1"/>
</dbReference>
<feature type="region of interest" description="Disordered" evidence="15">
    <location>
        <begin position="1865"/>
        <end position="1898"/>
    </location>
</feature>
<dbReference type="Pfam" id="PF12775">
    <property type="entry name" value="AAA_7"/>
    <property type="match status" value="2"/>
</dbReference>
<dbReference type="FunFam" id="1.20.140.100:FF:000004">
    <property type="entry name" value="Dynein axonemal heavy chain 6"/>
    <property type="match status" value="1"/>
</dbReference>
<keyword evidence="6" id="KW-0547">Nucleotide-binding</keyword>
<keyword evidence="8" id="KW-0243">Dynein</keyword>
<feature type="region of interest" description="Disordered" evidence="15">
    <location>
        <begin position="2056"/>
        <end position="2084"/>
    </location>
</feature>
<feature type="compositionally biased region" description="Polar residues" evidence="15">
    <location>
        <begin position="1889"/>
        <end position="1898"/>
    </location>
</feature>
<dbReference type="RefSeq" id="XP_042565612.1">
    <property type="nucleotide sequence ID" value="XM_042709678.1"/>
</dbReference>
<evidence type="ECO:0000256" key="3">
    <source>
        <dbReference type="ARBA" id="ARBA00022490"/>
    </source>
</evidence>
<evidence type="ECO:0000256" key="8">
    <source>
        <dbReference type="ARBA" id="ARBA00023017"/>
    </source>
</evidence>
<evidence type="ECO:0000256" key="10">
    <source>
        <dbReference type="ARBA" id="ARBA00023069"/>
    </source>
</evidence>
<name>A0A8M1KP06_CLUHA</name>
<dbReference type="Pfam" id="PF12780">
    <property type="entry name" value="AAA_8"/>
    <property type="match status" value="1"/>
</dbReference>
<evidence type="ECO:0000256" key="6">
    <source>
        <dbReference type="ARBA" id="ARBA00022741"/>
    </source>
</evidence>
<feature type="compositionally biased region" description="Polar residues" evidence="15">
    <location>
        <begin position="62"/>
        <end position="72"/>
    </location>
</feature>
<dbReference type="Pfam" id="PF17852">
    <property type="entry name" value="Dynein_AAA_lid"/>
    <property type="match status" value="1"/>
</dbReference>
<keyword evidence="17" id="KW-1185">Reference proteome</keyword>
<evidence type="ECO:0000256" key="9">
    <source>
        <dbReference type="ARBA" id="ARBA00023054"/>
    </source>
</evidence>
<dbReference type="Pfam" id="PF08393">
    <property type="entry name" value="DHC_N2"/>
    <property type="match status" value="1"/>
</dbReference>
<dbReference type="PANTHER" id="PTHR22878">
    <property type="entry name" value="DYNEIN HEAVY CHAIN 6, AXONEMAL-LIKE-RELATED"/>
    <property type="match status" value="1"/>
</dbReference>
<evidence type="ECO:0000256" key="14">
    <source>
        <dbReference type="SAM" id="Coils"/>
    </source>
</evidence>
<dbReference type="Pfam" id="PF22597">
    <property type="entry name" value="DYN_lid"/>
    <property type="match status" value="1"/>
</dbReference>
<dbReference type="GO" id="GO:0030286">
    <property type="term" value="C:dynein complex"/>
    <property type="evidence" value="ECO:0007669"/>
    <property type="project" value="UniProtKB-KW"/>
</dbReference>
<evidence type="ECO:0000256" key="2">
    <source>
        <dbReference type="ARBA" id="ARBA00008887"/>
    </source>
</evidence>
<dbReference type="InterPro" id="IPR003593">
    <property type="entry name" value="AAA+_ATPase"/>
</dbReference>
<dbReference type="Pfam" id="PF18199">
    <property type="entry name" value="Dynein_C"/>
    <property type="match status" value="1"/>
</dbReference>
<dbReference type="Pfam" id="PF18198">
    <property type="entry name" value="AAA_lid_11"/>
    <property type="match status" value="1"/>
</dbReference>
<sequence length="4376" mass="498451">MQPSNFGIDTLMHRKQVGQDEDEDVCSLILGRNVNAARDKRIVTLPKLETDPKMDQQRFKEQSSLAPRQSLSTEKRPTLFPDHARSNGRVSLEPLRTKRAAPTSHRATWDSLVIPTTWNYKGVRVKGARFDNTEPEDDDVVNHIVRLRSKLGWPTKLPGRRMIRPCSDYLQKSPHEMKDTGEYVYCIKRSGDDDHGLYDLKVVSVQTAKQHNHYWTVSASYIQEVYVLEQSSEEIVPVLDWLAERELFQKIYQLLFFSKFRLCKSFNIWKTVIRHSKMSKSKIRLSKNLFFVDDLLAKCLLQIKGLLEASFNPGYRIVLIKWDETRTHSLWDFCEAQNQQREFASKQLQHLHIKVASMIRSACLKTAELHGAERLFHSWEPDHDLRPLYTQVAQWRTLLCHFGCFLSMVDYMFETELSNLLKAAVFTLHSAFWGSFHNTRADVKLDTGTTCHQGDDIYQYHREIGLSHSGIKSPQEVRAAFEVNVVLTIFPDTTTDAMESTHQPSDQAGEPEPQKEVPNEKSSPLVSLAPKKLSKMTLSPAMDDFVMKIQEVLEGFRGVIDKQISFKEDPSLLDLYSPPVFDRKLSVDEISEEERSQILRPWPDMQLLLGQDSVYQMQVSEILSMVQTGFAETERHCTKIEGFGKMVQRTMALDIGRFMDGEKWMAQDMKAILMAHTESVEMMHRMEMQTRINMMLVCCEQYQRDCLPYPQTVITNIHYRLPNFAKKKNLALMEVIQSALKKLEFHMDTLEEFVDYLNFLTQISVKLPTLERQYHFLVQLYTIIKEFHIFISPEDLALFHHLVPSFFHLKSTVLIAETKRDDNIFAFNADLNQQLTKLRHDLVLIKIKINNPLLLCSTTTPVMASEVLQALTEELAIYSSKAYSCFRFRELLDSSVSKQIAPPGVNREEVASCVIELELTDVSNALNLRGMLWDMQKEWDKQYDLWRTTAFNLLNVDNLQNNVSHFTQTIYKLEKGLPENDIVPHLKQKLGDFKLCLPIIVALRNPHLRKRHIVEVQRKIGFFFVSDEGFTLGDLLDLKILQYSRLISDISTTATHEAALEGILNKVINLWESTDFRLITHNLDTCTVKIIASADDVMAQLEESRTTIMSMKSSRYAEPIKGLIDEWERKLNQFSNTLGEWAMCQKHWLYLEPIFSAGGIQRQLPEETKLFGEVDKAWKQLMLRTQQCPNALRNGTFPGVQEILQNNNIQLEKIQKCLEDYLESKRTIFPRFYFLSNEELIKVLSLSRNLSVIQPYLVKCFSNIHHFEMQDQAMLHPVLVELHSVEGEIVTMPKNVQIRGPVEQWMGNVETAMYNSVKRQMKLAVLDWNPADFRSWVLTHPGQVVLTVTQIMFSMDCEKCLSGSSGQQEGLMAVQQQVIGSLDDLMKLVFEPLPCHQQATVDSLFTILVHCRDILSHLIHHNISSAEDFEWRRWQLLYDWHDTTSVCYVVQAKASFPYGYEYQGCSPRLVITPLTDRCWLTITGALSLHLGGALVGPAATGKTETVKDLAKGLGKFCLVMNCAASLDYKMMGRLFSGMVQSGIWCCFDEFNCISVEVLSVIAAQLQAIKAAKNSHSLRFMFEGRDIRLNASCGYFITMNPSFRGRVELPDNLKILLRPMAMMVPHFDLIAEIILFSEGFKSAKTLSRKIVHCYQIASKQLSLQDHYDFSMRSIKSVLLLAGHRKPASMSVSLEEECSILICALQDFNLPKLIPEDVPLFKSIMQDLFPGVEAPKSVLPQLETAITIVTEILGLEPCPSQAEKVTQLYSQILARVGVMLVGPTGGGKTTIRLILQHALDMLPDLGKRKKGTGFQRATSVNVDCFTINAKCFGLEELFGHMNPITLKWSDGLLGSAVRTYAEELSQVEKKRTRTSSNELTSDDTEPGLVTQAPTGNRHSYQGTHDIEKWRWVIMDGPVDSEWVESLNTALDDSRTMCLMNGERIILPEGLSFIFEVDSLSHATPATISRCAMVYVDPLGMTWKLYVRRWLSELPDPLQDQGVAYLQKLFDGSVGPGVAFVHKHRKLLSFPVPEMSLVMTLCSLLGSIFNLLHKNNGLGTNEDKPPPSSDFPKKQKQKAEAKGCHSETSKTSFPLRQIEQCNWFLQKYPEKLTSLLGKLYVFAYTWAFGGVLHHVDGFDDSHMTSKEKSDPLTKVSQEFQSLLRELFNGGHQYGISIPSGNHTLFSYFVDMQTDAFRLWEELVPTTDGLIRKGMSMLAACHHDSLSFQAKPIQQFSLSSEHVSNIDSIRYSFLLSLLLLHNQPVLLTGESGVGKSMLIESMLKKLQKDQEEIGNPSTILGQVFLHHQAKTASILEDVSHLTADLTDGDKSPDVIGAMAVLFGRLNSVQQSGGSPVETGILTQTLQCTAHTEPPQIQAHVLRSLSKRGKNLLGAPKKKKVLFFLDDINMPVTDNAGDQPSMELVRQFIELQGVHDTKTFTWKGIQDVTFCAACAPPGGGRQQLSRRLLRHFSVLVLPHPSYDTMQHIFQVQLGKFLGSKDFCKEARMCREPLVSASIAVYTEMCHTVLPTPAKYHYTFNLRDLSKVVHGLMQTNESELRSVPTAVNLLAHEASRVFHDRLIEDQDRKLFYQILANELQLNFKMFCTAETLMKEPVTFGDFQDASIPPGSRSYKHFQDKNKIITILENCRKKHCKKESQFPMLFFREAVDHITRTARILRQHGAHMMLIGLDGTGREECVTLACHLAGCHLYRLSVSHNCSYSDFRDDLKKVFHRAGIQRKHTVLLIKDSEILEGSVMTDLDCLLKCGDVPGLFTDEERDTITSEIKTKDDTSEKREEAYALFIEQVRQHLHIVLALSPAGSRLRHFCWAHPALLGCCNIDWYSMWSKESLLQVAQNAFINSADFYCPGMGLQDKVACACVDMHYSVSQMADQYRQEARRPYYVVPSIFSEFMCTFTKMFRSREGELQGIRNRYTNGLTILSETTSLVIVMKEELVALSHGIEEKSEEIEILMKKLQKDADVVEQVRAIVQVEEGVMAQETQIVQDYAQEAQADLNTALPLLEKAISALDSLDKNDISEIRVYTNPPDLVLTVMYAVCILLQQKHTWVVAKQLLADPGFLKRLMNLDKDSLPEKVFLHLKRYSKDPEFTPEKVGRVSIACRSMCQWVLALERYHDVVKIIEPKQKKVRVATEALAKAQWNLKKKQKNLSRIEQHQADLLQHYKASVAEKVELAARKELTTKRVQRAIQLIAALSDEKDRWENTVREMDLQLKHIVGDTIISAAFITYCGPLTAVYREAIVKTWLESCHSADMSVSDDYTFIGTMTKKNEVRHWHNTGLPSDRMSTENAIIIENVPRWPLIIDPQAQAKRWLSCKEGVGLYKVRISKPNYMKTVKRAIRMGDAMLIHDITENMDPCLIPVLKRNIIVREGHSYIKIGDTEVEYNSNFRLYLATSLPNPHFLPGLCNMVKLINFSVEYEGLQEQLLSSAFTLQQPQLEQQHTQLLLTITSHLFDLHQLEEGSLQLLQDTNGHVGHMLDDQSLIDNLRKTNDTFNKISQRVQTAKDKEKEIGEVRKKYLPIASYGANLYMVLASLNQINYMYQFSLMWFMDKYIKAVQPGSQASERPVEGGTRVGGSVSRTDFKTADFGHHLLSMMDLISENIYKEVSLALFAEHQLCFSFLMCCRVMQTKHGDPLPAEEWHTFLHTPVLANMLVGPQQQRPTHARWLTSSMWTQCQYLSTHLPIFSALWCSLCYNPPQWSAFKQADSLYSFLGEPYSPDSSSPPPAPMETDPANNKDTLVFPWETLSSFQRIILIKILRPECLTSAVRRFVTEQIGAKFVEGSRMSLLDVYEHCRPITPIIFLLSPGMDPASHVLRLAQEQRGSSLHVDMVSLGQGQGPRADELVDKAQVLKGCWVFMQNCHLAPTFMPRLQTIINSLKWKGSDLDPHFRLWLSSKPDPVFPASILQRGFKVAVEPPQGLKEKLLHAVGVTREVADKNFSRPDCPVWKTLVFSLCVFHAIVQERKKYGTLGWNVPYMFTYSDLEVSLLYQDMMLKASEDAKVPWAALRYLIGEVVYGGHTNDPWDQRCLVAILQRCYNPRVLEEGHNYCQAQGYPAFPKDASWSQCDAYIENMPDRDLAEVFGVDSSAEATVQHHEGQQLLQTIISLQPRIRDKRMLTRDREAQDEVVLEVATYILKKLPERVESGHSSGNTKYLQDIISEINSMAKEEGGQHSVTWLLVVLKEEVRRFDRLLGAVRSSLLSICSAVKGETLMTEEMEELHNALLTMVLPAAWKVLSYESCKALGSWVLDLEHRVDFFQAWIDHVKILHLRRSPLSAGGGKTRQLSVKRLSPVSPRETPRCYWLPGFFFPQGFLSAVLQTYARKKNLPVDSLCFSYHVQPIQEATLDWSLVFQRKLLFEARLC</sequence>
<dbReference type="GO" id="GO:0051959">
    <property type="term" value="F:dynein light intermediate chain binding"/>
    <property type="evidence" value="ECO:0007669"/>
    <property type="project" value="InterPro"/>
</dbReference>
<dbReference type="FunFam" id="3.40.50.300:FF:000320">
    <property type="entry name" value="Dynein, axonemal, heavy chain 5"/>
    <property type="match status" value="1"/>
</dbReference>
<feature type="domain" description="AAA+ ATPase" evidence="16">
    <location>
        <begin position="1488"/>
        <end position="1591"/>
    </location>
</feature>
<dbReference type="InterPro" id="IPR024743">
    <property type="entry name" value="Dynein_HC_stalk"/>
</dbReference>
<feature type="region of interest" description="Disordered" evidence="15">
    <location>
        <begin position="496"/>
        <end position="526"/>
    </location>
</feature>
<accession>A0A8M1KP06</accession>
<evidence type="ECO:0000313" key="17">
    <source>
        <dbReference type="Proteomes" id="UP000515152"/>
    </source>
</evidence>
<dbReference type="Pfam" id="PF12777">
    <property type="entry name" value="MT"/>
    <property type="match status" value="1"/>
</dbReference>
<comment type="similarity">
    <text evidence="2">Belongs to the dynein heavy chain family.</text>
</comment>
<dbReference type="InterPro" id="IPR041658">
    <property type="entry name" value="AAA_lid_11"/>
</dbReference>
<evidence type="ECO:0000256" key="11">
    <source>
        <dbReference type="ARBA" id="ARBA00023175"/>
    </source>
</evidence>
<keyword evidence="3" id="KW-0963">Cytoplasm</keyword>
<dbReference type="GO" id="GO:0005524">
    <property type="term" value="F:ATP binding"/>
    <property type="evidence" value="ECO:0007669"/>
    <property type="project" value="UniProtKB-KW"/>
</dbReference>
<keyword evidence="5" id="KW-0677">Repeat</keyword>
<dbReference type="PANTHER" id="PTHR22878:SF64">
    <property type="entry name" value="DYNEIN AXONEMAL HEAVY CHAIN 14"/>
    <property type="match status" value="1"/>
</dbReference>
<keyword evidence="11" id="KW-0505">Motor protein</keyword>
<dbReference type="Pfam" id="PF12774">
    <property type="entry name" value="AAA_6"/>
    <property type="match status" value="1"/>
</dbReference>
<dbReference type="InterPro" id="IPR041228">
    <property type="entry name" value="Dynein_C"/>
</dbReference>
<dbReference type="KEGG" id="char:105895702"/>
<dbReference type="FunFam" id="3.40.50.300:FF:001810">
    <property type="entry name" value="Cytoplasmic dynein 2 heavy chain 1"/>
    <property type="match status" value="1"/>
</dbReference>
<dbReference type="GO" id="GO:0045505">
    <property type="term" value="F:dynein intermediate chain binding"/>
    <property type="evidence" value="ECO:0007669"/>
    <property type="project" value="InterPro"/>
</dbReference>
<keyword evidence="4" id="KW-0493">Microtubule</keyword>
<dbReference type="GeneID" id="105895702"/>
<evidence type="ECO:0000256" key="7">
    <source>
        <dbReference type="ARBA" id="ARBA00022840"/>
    </source>
</evidence>
<keyword evidence="13" id="KW-0966">Cell projection</keyword>
<feature type="compositionally biased region" description="Basic and acidic residues" evidence="15">
    <location>
        <begin position="2058"/>
        <end position="2084"/>
    </location>
</feature>
<dbReference type="Pfam" id="PF12781">
    <property type="entry name" value="AAA_9"/>
    <property type="match status" value="1"/>
</dbReference>
<dbReference type="GO" id="GO:0005930">
    <property type="term" value="C:axoneme"/>
    <property type="evidence" value="ECO:0007669"/>
    <property type="project" value="UniProtKB-SubCell"/>
</dbReference>
<dbReference type="Proteomes" id="UP000515152">
    <property type="component" value="Chromosome 14"/>
</dbReference>
<reference evidence="18" key="1">
    <citation type="submission" date="2025-08" db="UniProtKB">
        <authorList>
            <consortium name="RefSeq"/>
        </authorList>
    </citation>
    <scope>IDENTIFICATION</scope>
</reference>
<dbReference type="OrthoDB" id="5593012at2759"/>
<dbReference type="InterPro" id="IPR024317">
    <property type="entry name" value="Dynein_heavy_chain_D4_dom"/>
</dbReference>
<dbReference type="InterPro" id="IPR054354">
    <property type="entry name" value="DYNC2H1-like_lid"/>
</dbReference>
<dbReference type="FunFam" id="1.10.8.710:FF:000001">
    <property type="entry name" value="Dynein axonemal heavy chain 2"/>
    <property type="match status" value="1"/>
</dbReference>
<feature type="coiled-coil region" evidence="14">
    <location>
        <begin position="3198"/>
        <end position="3225"/>
    </location>
</feature>
<dbReference type="Pfam" id="PF03028">
    <property type="entry name" value="Dynein_heavy"/>
    <property type="match status" value="1"/>
</dbReference>
<dbReference type="GO" id="GO:0008569">
    <property type="term" value="F:minus-end-directed microtubule motor activity"/>
    <property type="evidence" value="ECO:0007669"/>
    <property type="project" value="InterPro"/>
</dbReference>
<evidence type="ECO:0000256" key="4">
    <source>
        <dbReference type="ARBA" id="ARBA00022701"/>
    </source>
</evidence>
<keyword evidence="7" id="KW-0067">ATP-binding</keyword>
<evidence type="ECO:0000256" key="5">
    <source>
        <dbReference type="ARBA" id="ARBA00022737"/>
    </source>
</evidence>
<dbReference type="FunFam" id="1.20.920.30:FF:000002">
    <property type="entry name" value="Dynein axonemal heavy chain 3"/>
    <property type="match status" value="1"/>
</dbReference>
<dbReference type="InterPro" id="IPR026983">
    <property type="entry name" value="DHC"/>
</dbReference>
<dbReference type="InterPro" id="IPR041466">
    <property type="entry name" value="Dynein_AAA5_ext"/>
</dbReference>
<protein>
    <submittedName>
        <fullName evidence="18">Dynein axonemal heavy chain 6</fullName>
    </submittedName>
</protein>
<keyword evidence="12" id="KW-0206">Cytoskeleton</keyword>
<dbReference type="InterPro" id="IPR004273">
    <property type="entry name" value="Dynein_heavy_D6_P-loop"/>
</dbReference>
<keyword evidence="10" id="KW-0969">Cilium</keyword>
<dbReference type="GO" id="GO:0005874">
    <property type="term" value="C:microtubule"/>
    <property type="evidence" value="ECO:0007669"/>
    <property type="project" value="UniProtKB-KW"/>
</dbReference>
<dbReference type="InterPro" id="IPR013602">
    <property type="entry name" value="Dynein_heavy_linker"/>
</dbReference>
<feature type="compositionally biased region" description="Polar residues" evidence="15">
    <location>
        <begin position="496"/>
        <end position="506"/>
    </location>
</feature>
<feature type="region of interest" description="Disordered" evidence="15">
    <location>
        <begin position="47"/>
        <end position="102"/>
    </location>
</feature>
<feature type="domain" description="AAA+ ATPase" evidence="16">
    <location>
        <begin position="1772"/>
        <end position="1958"/>
    </location>
</feature>
<dbReference type="FunFam" id="1.20.58.1120:FF:000007">
    <property type="entry name" value="Dynein heavy chain 4"/>
    <property type="match status" value="1"/>
</dbReference>
<dbReference type="FunFam" id="3.40.50.300:FF:000049">
    <property type="entry name" value="Dynein, axonemal, heavy chain 5"/>
    <property type="match status" value="1"/>
</dbReference>
<evidence type="ECO:0000256" key="12">
    <source>
        <dbReference type="ARBA" id="ARBA00023212"/>
    </source>
</evidence>
<dbReference type="GO" id="GO:0007018">
    <property type="term" value="P:microtubule-based movement"/>
    <property type="evidence" value="ECO:0007669"/>
    <property type="project" value="InterPro"/>
</dbReference>